<evidence type="ECO:0000256" key="1">
    <source>
        <dbReference type="SAM" id="MobiDB-lite"/>
    </source>
</evidence>
<feature type="compositionally biased region" description="Low complexity" evidence="1">
    <location>
        <begin position="1"/>
        <end position="13"/>
    </location>
</feature>
<reference evidence="2" key="1">
    <citation type="submission" date="2014-11" db="EMBL/GenBank/DDBJ databases">
        <authorList>
            <person name="Amaro Gonzalez C."/>
        </authorList>
    </citation>
    <scope>NUCLEOTIDE SEQUENCE</scope>
</reference>
<feature type="region of interest" description="Disordered" evidence="1">
    <location>
        <begin position="1"/>
        <end position="22"/>
    </location>
</feature>
<sequence length="40" mass="4423">MLRRGGLPSPLRLSLEKKGPIQPLLQNSLKHSNLFSLEGP</sequence>
<evidence type="ECO:0000313" key="2">
    <source>
        <dbReference type="EMBL" id="JAH83759.1"/>
    </source>
</evidence>
<name>A0A0E9W060_ANGAN</name>
<reference evidence="2" key="2">
    <citation type="journal article" date="2015" name="Fish Shellfish Immunol.">
        <title>Early steps in the European eel (Anguilla anguilla)-Vibrio vulnificus interaction in the gills: Role of the RtxA13 toxin.</title>
        <authorList>
            <person name="Callol A."/>
            <person name="Pajuelo D."/>
            <person name="Ebbesson L."/>
            <person name="Teles M."/>
            <person name="MacKenzie S."/>
            <person name="Amaro C."/>
        </authorList>
    </citation>
    <scope>NUCLEOTIDE SEQUENCE</scope>
</reference>
<dbReference type="AlphaFoldDB" id="A0A0E9W060"/>
<accession>A0A0E9W060</accession>
<proteinExistence type="predicted"/>
<dbReference type="EMBL" id="GBXM01024818">
    <property type="protein sequence ID" value="JAH83759.1"/>
    <property type="molecule type" value="Transcribed_RNA"/>
</dbReference>
<organism evidence="2">
    <name type="scientific">Anguilla anguilla</name>
    <name type="common">European freshwater eel</name>
    <name type="synonym">Muraena anguilla</name>
    <dbReference type="NCBI Taxonomy" id="7936"/>
    <lineage>
        <taxon>Eukaryota</taxon>
        <taxon>Metazoa</taxon>
        <taxon>Chordata</taxon>
        <taxon>Craniata</taxon>
        <taxon>Vertebrata</taxon>
        <taxon>Euteleostomi</taxon>
        <taxon>Actinopterygii</taxon>
        <taxon>Neopterygii</taxon>
        <taxon>Teleostei</taxon>
        <taxon>Anguilliformes</taxon>
        <taxon>Anguillidae</taxon>
        <taxon>Anguilla</taxon>
    </lineage>
</organism>
<protein>
    <submittedName>
        <fullName evidence="2">Uncharacterized protein</fullName>
    </submittedName>
</protein>